<reference evidence="1 2" key="1">
    <citation type="submission" date="2024-07" db="EMBL/GenBank/DDBJ databases">
        <authorList>
            <person name="Akdeniz Z."/>
        </authorList>
    </citation>
    <scope>NUCLEOTIDE SEQUENCE [LARGE SCALE GENOMIC DNA]</scope>
</reference>
<evidence type="ECO:0000313" key="2">
    <source>
        <dbReference type="Proteomes" id="UP001642409"/>
    </source>
</evidence>
<sequence>MFFIFLNSKPAGGTAELSDGKSYYVGIYLYDNFDPDLRRECVSETMLFCLKGQKSDDQFNFSNLNQFQKYLVQREEKTFTMQQIDKYTPRIQNEMLKIVADPLLSLQFISKMSILKLELRLCPKIHMDLESETLKELTMYNCPMDNMNWVQNVKHLQLLDLNYIDKLDLNKIDLDRTKNVPWSEKGLF</sequence>
<proteinExistence type="predicted"/>
<organism evidence="1 2">
    <name type="scientific">Hexamita inflata</name>
    <dbReference type="NCBI Taxonomy" id="28002"/>
    <lineage>
        <taxon>Eukaryota</taxon>
        <taxon>Metamonada</taxon>
        <taxon>Diplomonadida</taxon>
        <taxon>Hexamitidae</taxon>
        <taxon>Hexamitinae</taxon>
        <taxon>Hexamita</taxon>
    </lineage>
</organism>
<protein>
    <submittedName>
        <fullName evidence="1">Hypothetical_protein</fullName>
    </submittedName>
</protein>
<dbReference type="EMBL" id="CAXDID020000177">
    <property type="protein sequence ID" value="CAL6048972.1"/>
    <property type="molecule type" value="Genomic_DNA"/>
</dbReference>
<gene>
    <name evidence="1" type="ORF">HINF_LOCUS42947</name>
</gene>
<accession>A0ABP1JXG3</accession>
<name>A0ABP1JXG3_9EUKA</name>
<comment type="caution">
    <text evidence="1">The sequence shown here is derived from an EMBL/GenBank/DDBJ whole genome shotgun (WGS) entry which is preliminary data.</text>
</comment>
<evidence type="ECO:0000313" key="1">
    <source>
        <dbReference type="EMBL" id="CAL6048972.1"/>
    </source>
</evidence>
<dbReference type="Proteomes" id="UP001642409">
    <property type="component" value="Unassembled WGS sequence"/>
</dbReference>
<keyword evidence="2" id="KW-1185">Reference proteome</keyword>